<proteinExistence type="predicted"/>
<evidence type="ECO:0000256" key="1">
    <source>
        <dbReference type="ARBA" id="ARBA00022737"/>
    </source>
</evidence>
<dbReference type="Gene3D" id="2.20.110.10">
    <property type="entry name" value="Histone H3 K4-specific methyltransferase SET7/9 N-terminal domain"/>
    <property type="match status" value="2"/>
</dbReference>
<dbReference type="Proteomes" id="UP000030746">
    <property type="component" value="Unassembled WGS sequence"/>
</dbReference>
<dbReference type="SMART" id="SM00698">
    <property type="entry name" value="MORN"/>
    <property type="match status" value="3"/>
</dbReference>
<gene>
    <name evidence="3" type="ORF">LOTGIDRAFT_199227</name>
</gene>
<evidence type="ECO:0000256" key="2">
    <source>
        <dbReference type="SAM" id="MobiDB-lite"/>
    </source>
</evidence>
<evidence type="ECO:0000313" key="3">
    <source>
        <dbReference type="EMBL" id="ESP03380.1"/>
    </source>
</evidence>
<dbReference type="AlphaFoldDB" id="V4CM58"/>
<keyword evidence="1" id="KW-0677">Repeat</keyword>
<dbReference type="InterPro" id="IPR052849">
    <property type="entry name" value="MORN_repeat_protein"/>
</dbReference>
<feature type="compositionally biased region" description="Basic and acidic residues" evidence="2">
    <location>
        <begin position="1"/>
        <end position="20"/>
    </location>
</feature>
<name>V4CM58_LOTGI</name>
<dbReference type="HOGENOM" id="CLU_032017_5_1_1"/>
<dbReference type="STRING" id="225164.V4CM58"/>
<evidence type="ECO:0000313" key="4">
    <source>
        <dbReference type="Proteomes" id="UP000030746"/>
    </source>
</evidence>
<dbReference type="Pfam" id="PF02493">
    <property type="entry name" value="MORN"/>
    <property type="match status" value="4"/>
</dbReference>
<dbReference type="OrthoDB" id="437960at2759"/>
<dbReference type="OMA" id="MEGDGQF"/>
<reference evidence="3 4" key="1">
    <citation type="journal article" date="2013" name="Nature">
        <title>Insights into bilaterian evolution from three spiralian genomes.</title>
        <authorList>
            <person name="Simakov O."/>
            <person name="Marletaz F."/>
            <person name="Cho S.J."/>
            <person name="Edsinger-Gonzales E."/>
            <person name="Havlak P."/>
            <person name="Hellsten U."/>
            <person name="Kuo D.H."/>
            <person name="Larsson T."/>
            <person name="Lv J."/>
            <person name="Arendt D."/>
            <person name="Savage R."/>
            <person name="Osoegawa K."/>
            <person name="de Jong P."/>
            <person name="Grimwood J."/>
            <person name="Chapman J.A."/>
            <person name="Shapiro H."/>
            <person name="Aerts A."/>
            <person name="Otillar R.P."/>
            <person name="Terry A.Y."/>
            <person name="Boore J.L."/>
            <person name="Grigoriev I.V."/>
            <person name="Lindberg D.R."/>
            <person name="Seaver E.C."/>
            <person name="Weisblat D.A."/>
            <person name="Putnam N.H."/>
            <person name="Rokhsar D.S."/>
        </authorList>
    </citation>
    <scope>NUCLEOTIDE SEQUENCE [LARGE SCALE GENOMIC DNA]</scope>
</reference>
<dbReference type="SUPFAM" id="SSF82185">
    <property type="entry name" value="Histone H3 K4-specific methyltransferase SET7/9 N-terminal domain"/>
    <property type="match status" value="1"/>
</dbReference>
<feature type="region of interest" description="Disordered" evidence="2">
    <location>
        <begin position="1"/>
        <end position="21"/>
    </location>
</feature>
<dbReference type="CTD" id="20245338"/>
<sequence>MPAADRKKEKKGDTPREKRTGVYLFANGDKYDGEYVLSEHGSLERHGNGTHETPGGIRYQGEWGNDKMNGQGCLSHASGSTYDGDFSNNKFHGFGKYTWPNGSFYEGRFVENKLEGEGQFTDTEGQVWTGTFRYKAAPGLQFKLMLD</sequence>
<keyword evidence="4" id="KW-1185">Reference proteome</keyword>
<dbReference type="PANTHER" id="PTHR46917">
    <property type="entry name" value="MORN REPEAT-CONTAINING PROTEIN 2"/>
    <property type="match status" value="1"/>
</dbReference>
<dbReference type="RefSeq" id="XP_009045913.1">
    <property type="nucleotide sequence ID" value="XM_009047665.1"/>
</dbReference>
<protein>
    <recommendedName>
        <fullName evidence="5">MORN repeat-containing protein 2</fullName>
    </recommendedName>
</protein>
<dbReference type="PANTHER" id="PTHR46917:SF1">
    <property type="entry name" value="MORN REPEAT-CONTAINING PROTEIN 2"/>
    <property type="match status" value="1"/>
</dbReference>
<dbReference type="InterPro" id="IPR003409">
    <property type="entry name" value="MORN"/>
</dbReference>
<dbReference type="KEGG" id="lgi:LOTGIDRAFT_199227"/>
<organism evidence="3 4">
    <name type="scientific">Lottia gigantea</name>
    <name type="common">Giant owl limpet</name>
    <dbReference type="NCBI Taxonomy" id="225164"/>
    <lineage>
        <taxon>Eukaryota</taxon>
        <taxon>Metazoa</taxon>
        <taxon>Spiralia</taxon>
        <taxon>Lophotrochozoa</taxon>
        <taxon>Mollusca</taxon>
        <taxon>Gastropoda</taxon>
        <taxon>Patellogastropoda</taxon>
        <taxon>Lottioidea</taxon>
        <taxon>Lottiidae</taxon>
        <taxon>Lottia</taxon>
    </lineage>
</organism>
<feature type="region of interest" description="Disordered" evidence="2">
    <location>
        <begin position="42"/>
        <end position="62"/>
    </location>
</feature>
<accession>V4CM58</accession>
<evidence type="ECO:0008006" key="5">
    <source>
        <dbReference type="Google" id="ProtNLM"/>
    </source>
</evidence>
<dbReference type="EMBL" id="KB200027">
    <property type="protein sequence ID" value="ESP03380.1"/>
    <property type="molecule type" value="Genomic_DNA"/>
</dbReference>
<dbReference type="GeneID" id="20245338"/>